<reference evidence="8" key="1">
    <citation type="journal article" date="2023" name="Nat. Commun.">
        <title>Diploid and tetraploid genomes of Acorus and the evolution of monocots.</title>
        <authorList>
            <person name="Ma L."/>
            <person name="Liu K.W."/>
            <person name="Li Z."/>
            <person name="Hsiao Y.Y."/>
            <person name="Qi Y."/>
            <person name="Fu T."/>
            <person name="Tang G.D."/>
            <person name="Zhang D."/>
            <person name="Sun W.H."/>
            <person name="Liu D.K."/>
            <person name="Li Y."/>
            <person name="Chen G.Z."/>
            <person name="Liu X.D."/>
            <person name="Liao X.Y."/>
            <person name="Jiang Y.T."/>
            <person name="Yu X."/>
            <person name="Hao Y."/>
            <person name="Huang J."/>
            <person name="Zhao X.W."/>
            <person name="Ke S."/>
            <person name="Chen Y.Y."/>
            <person name="Wu W.L."/>
            <person name="Hsu J.L."/>
            <person name="Lin Y.F."/>
            <person name="Huang M.D."/>
            <person name="Li C.Y."/>
            <person name="Huang L."/>
            <person name="Wang Z.W."/>
            <person name="Zhao X."/>
            <person name="Zhong W.Y."/>
            <person name="Peng D.H."/>
            <person name="Ahmad S."/>
            <person name="Lan S."/>
            <person name="Zhang J.S."/>
            <person name="Tsai W.C."/>
            <person name="Van de Peer Y."/>
            <person name="Liu Z.J."/>
        </authorList>
    </citation>
    <scope>NUCLEOTIDE SEQUENCE</scope>
    <source>
        <strain evidence="8">SCP</strain>
    </source>
</reference>
<gene>
    <name evidence="8" type="ORF">QJS04_geneDACA002145</name>
</gene>
<protein>
    <submittedName>
        <fullName evidence="8">Aspartic proteinase CDR1</fullName>
    </submittedName>
</protein>
<dbReference type="Pfam" id="PF14543">
    <property type="entry name" value="TAXi_N"/>
    <property type="match status" value="1"/>
</dbReference>
<dbReference type="InterPro" id="IPR021109">
    <property type="entry name" value="Peptidase_aspartic_dom_sf"/>
</dbReference>
<name>A0AAV9A860_ACOGR</name>
<evidence type="ECO:0000259" key="7">
    <source>
        <dbReference type="PROSITE" id="PS51767"/>
    </source>
</evidence>
<dbReference type="FunFam" id="2.40.70.10:FF:000031">
    <property type="entry name" value="Aspartyl protease AED1"/>
    <property type="match status" value="1"/>
</dbReference>
<dbReference type="Gene3D" id="2.40.70.10">
    <property type="entry name" value="Acid Proteases"/>
    <property type="match status" value="2"/>
</dbReference>
<dbReference type="PROSITE" id="PS51767">
    <property type="entry name" value="PEPTIDASE_A1"/>
    <property type="match status" value="1"/>
</dbReference>
<dbReference type="InterPro" id="IPR033121">
    <property type="entry name" value="PEPTIDASE_A1"/>
</dbReference>
<keyword evidence="9" id="KW-1185">Reference proteome</keyword>
<keyword evidence="4" id="KW-0378">Hydrolase</keyword>
<evidence type="ECO:0000313" key="8">
    <source>
        <dbReference type="EMBL" id="KAK1260382.1"/>
    </source>
</evidence>
<evidence type="ECO:0000256" key="1">
    <source>
        <dbReference type="ARBA" id="ARBA00007447"/>
    </source>
</evidence>
<feature type="chain" id="PRO_5043642297" evidence="6">
    <location>
        <begin position="20"/>
        <end position="449"/>
    </location>
</feature>
<dbReference type="Proteomes" id="UP001179952">
    <property type="component" value="Unassembled WGS sequence"/>
</dbReference>
<evidence type="ECO:0000256" key="2">
    <source>
        <dbReference type="ARBA" id="ARBA00022670"/>
    </source>
</evidence>
<keyword evidence="5" id="KW-0325">Glycoprotein</keyword>
<dbReference type="InterPro" id="IPR032861">
    <property type="entry name" value="TAXi_N"/>
</dbReference>
<evidence type="ECO:0000313" key="9">
    <source>
        <dbReference type="Proteomes" id="UP001179952"/>
    </source>
</evidence>
<dbReference type="GO" id="GO:0004190">
    <property type="term" value="F:aspartic-type endopeptidase activity"/>
    <property type="evidence" value="ECO:0007669"/>
    <property type="project" value="UniProtKB-KW"/>
</dbReference>
<dbReference type="InterPro" id="IPR034161">
    <property type="entry name" value="Pepsin-like_plant"/>
</dbReference>
<dbReference type="EMBL" id="JAUJYN010000011">
    <property type="protein sequence ID" value="KAK1260382.1"/>
    <property type="molecule type" value="Genomic_DNA"/>
</dbReference>
<comment type="similarity">
    <text evidence="1">Belongs to the peptidase A1 family.</text>
</comment>
<evidence type="ECO:0000256" key="6">
    <source>
        <dbReference type="SAM" id="SignalP"/>
    </source>
</evidence>
<accession>A0AAV9A860</accession>
<dbReference type="SUPFAM" id="SSF50630">
    <property type="entry name" value="Acid proteases"/>
    <property type="match status" value="1"/>
</dbReference>
<evidence type="ECO:0000256" key="5">
    <source>
        <dbReference type="ARBA" id="ARBA00023180"/>
    </source>
</evidence>
<reference evidence="8" key="2">
    <citation type="submission" date="2023-06" db="EMBL/GenBank/DDBJ databases">
        <authorList>
            <person name="Ma L."/>
            <person name="Liu K.-W."/>
            <person name="Li Z."/>
            <person name="Hsiao Y.-Y."/>
            <person name="Qi Y."/>
            <person name="Fu T."/>
            <person name="Tang G."/>
            <person name="Zhang D."/>
            <person name="Sun W.-H."/>
            <person name="Liu D.-K."/>
            <person name="Li Y."/>
            <person name="Chen G.-Z."/>
            <person name="Liu X.-D."/>
            <person name="Liao X.-Y."/>
            <person name="Jiang Y.-T."/>
            <person name="Yu X."/>
            <person name="Hao Y."/>
            <person name="Huang J."/>
            <person name="Zhao X.-W."/>
            <person name="Ke S."/>
            <person name="Chen Y.-Y."/>
            <person name="Wu W.-L."/>
            <person name="Hsu J.-L."/>
            <person name="Lin Y.-F."/>
            <person name="Huang M.-D."/>
            <person name="Li C.-Y."/>
            <person name="Huang L."/>
            <person name="Wang Z.-W."/>
            <person name="Zhao X."/>
            <person name="Zhong W.-Y."/>
            <person name="Peng D.-H."/>
            <person name="Ahmad S."/>
            <person name="Lan S."/>
            <person name="Zhang J.-S."/>
            <person name="Tsai W.-C."/>
            <person name="Van De Peer Y."/>
            <person name="Liu Z.-J."/>
        </authorList>
    </citation>
    <scope>NUCLEOTIDE SEQUENCE</scope>
    <source>
        <strain evidence="8">SCP</strain>
        <tissue evidence="8">Leaves</tissue>
    </source>
</reference>
<dbReference type="CDD" id="cd05476">
    <property type="entry name" value="pepsin_A_like_plant"/>
    <property type="match status" value="1"/>
</dbReference>
<feature type="domain" description="Peptidase A1" evidence="7">
    <location>
        <begin position="93"/>
        <end position="442"/>
    </location>
</feature>
<evidence type="ECO:0000256" key="3">
    <source>
        <dbReference type="ARBA" id="ARBA00022750"/>
    </source>
</evidence>
<keyword evidence="2" id="KW-0645">Protease</keyword>
<organism evidence="8 9">
    <name type="scientific">Acorus gramineus</name>
    <name type="common">Dwarf sweet flag</name>
    <dbReference type="NCBI Taxonomy" id="55184"/>
    <lineage>
        <taxon>Eukaryota</taxon>
        <taxon>Viridiplantae</taxon>
        <taxon>Streptophyta</taxon>
        <taxon>Embryophyta</taxon>
        <taxon>Tracheophyta</taxon>
        <taxon>Spermatophyta</taxon>
        <taxon>Magnoliopsida</taxon>
        <taxon>Liliopsida</taxon>
        <taxon>Acoraceae</taxon>
        <taxon>Acorus</taxon>
    </lineage>
</organism>
<keyword evidence="3" id="KW-0064">Aspartyl protease</keyword>
<dbReference type="Pfam" id="PF14541">
    <property type="entry name" value="TAXi_C"/>
    <property type="match status" value="1"/>
</dbReference>
<dbReference type="PANTHER" id="PTHR47967">
    <property type="entry name" value="OS07G0603500 PROTEIN-RELATED"/>
    <property type="match status" value="1"/>
</dbReference>
<comment type="caution">
    <text evidence="8">The sequence shown here is derived from an EMBL/GenBank/DDBJ whole genome shotgun (WGS) entry which is preliminary data.</text>
</comment>
<keyword evidence="6" id="KW-0732">Signal</keyword>
<sequence>MAAIILFLLLLSIITSTSAIPINTPKSFSAKLIHRDSPDSPFYNPTATLANRRRSAHQRSLQRYNYLRHRATKSSSSITPQAQSDIYPITGDYMMQLNLGTPPMTMMAIIDTGSELTWFQCEPCDTCFPQNLPIFDPSRSSTYKTISCDSENCNKFHARACEQNICIYTIEYADESTSEGYIATDYFGVASSKDSEKISIPDILFGCSYTAMGNFRENITGIIGLDMRPLSFISQLGDTLDWRFSYCFGRATHTDSSSLIVFGDDAAMFGTPTPMVKQDGPEAVTSIYYLNLLDISVGEDRLYVPQGTFSLSSEGGGGVIIDSGTEMTFLHPDAYELLAWKVYEKMTLMPWNAKSGETQRCYMGNAEHLEDGVTVPVITLHFQGGLDVELQPWHTFRVQNAEAICLTLLPSHDMANISIIGNLAQQNMFVGYAIKERLVYIFPGNCDAS</sequence>
<dbReference type="PANTHER" id="PTHR47967:SF128">
    <property type="entry name" value="ASPARTIC PROTEINASE CDR1-LIKE"/>
    <property type="match status" value="1"/>
</dbReference>
<feature type="signal peptide" evidence="6">
    <location>
        <begin position="1"/>
        <end position="19"/>
    </location>
</feature>
<proteinExistence type="inferred from homology"/>
<dbReference type="InterPro" id="IPR051708">
    <property type="entry name" value="Plant_Aspart_Prot_A1"/>
</dbReference>
<dbReference type="AlphaFoldDB" id="A0AAV9A860"/>
<dbReference type="InterPro" id="IPR032799">
    <property type="entry name" value="TAXi_C"/>
</dbReference>
<dbReference type="GO" id="GO:0005576">
    <property type="term" value="C:extracellular region"/>
    <property type="evidence" value="ECO:0007669"/>
    <property type="project" value="TreeGrafter"/>
</dbReference>
<evidence type="ECO:0000256" key="4">
    <source>
        <dbReference type="ARBA" id="ARBA00022801"/>
    </source>
</evidence>
<dbReference type="GO" id="GO:0006508">
    <property type="term" value="P:proteolysis"/>
    <property type="evidence" value="ECO:0007669"/>
    <property type="project" value="UniProtKB-KW"/>
</dbReference>